<organism evidence="4 5">
    <name type="scientific">Cerrena zonata</name>
    <dbReference type="NCBI Taxonomy" id="2478898"/>
    <lineage>
        <taxon>Eukaryota</taxon>
        <taxon>Fungi</taxon>
        <taxon>Dikarya</taxon>
        <taxon>Basidiomycota</taxon>
        <taxon>Agaricomycotina</taxon>
        <taxon>Agaricomycetes</taxon>
        <taxon>Polyporales</taxon>
        <taxon>Cerrenaceae</taxon>
        <taxon>Cerrena</taxon>
    </lineage>
</organism>
<dbReference type="GO" id="GO:0000993">
    <property type="term" value="F:RNA polymerase II complex binding"/>
    <property type="evidence" value="ECO:0007669"/>
    <property type="project" value="TreeGrafter"/>
</dbReference>
<name>A0AAW0GDD3_9APHY</name>
<evidence type="ECO:0000256" key="3">
    <source>
        <dbReference type="ARBA" id="ARBA00023242"/>
    </source>
</evidence>
<keyword evidence="5" id="KW-1185">Reference proteome</keyword>
<evidence type="ECO:0000313" key="4">
    <source>
        <dbReference type="EMBL" id="KAK7687631.1"/>
    </source>
</evidence>
<dbReference type="PANTHER" id="PTHR23188:SF12">
    <property type="entry name" value="RNA POLYMERASE II-ASSOCIATED FACTOR 1 HOMOLOG"/>
    <property type="match status" value="1"/>
</dbReference>
<dbReference type="Proteomes" id="UP001385951">
    <property type="component" value="Unassembled WGS sequence"/>
</dbReference>
<dbReference type="AlphaFoldDB" id="A0AAW0GDD3"/>
<comment type="similarity">
    <text evidence="2">Belongs to the PAF1 family.</text>
</comment>
<dbReference type="Pfam" id="PF03985">
    <property type="entry name" value="Paf1"/>
    <property type="match status" value="1"/>
</dbReference>
<reference evidence="4 5" key="1">
    <citation type="submission" date="2022-09" db="EMBL/GenBank/DDBJ databases">
        <authorList>
            <person name="Palmer J.M."/>
        </authorList>
    </citation>
    <scope>NUCLEOTIDE SEQUENCE [LARGE SCALE GENOMIC DNA]</scope>
    <source>
        <strain evidence="4 5">DSM 7382</strain>
    </source>
</reference>
<dbReference type="EMBL" id="JASBNA010000012">
    <property type="protein sequence ID" value="KAK7687631.1"/>
    <property type="molecule type" value="Genomic_DNA"/>
</dbReference>
<sequence>MIVDAEMGMPLDLSQFECLWDENMDDSALNPDPNNLPPLDPKDQFLLDNAPGTFTSNGFSTSASGTSTPTIVPNVTWLRKTEYLTRDSDSSMRVGSTQEAKQAEVAIDVSRFAQLQTIESSFAATDNFDLTSLKHPNKPGVSAVDSYEIFPDAELWANAYDLFRFSERPGERPPDVEDPRLDCAILRPMESDGDHFLAYYLTKEDEAAVRFKEERLARDPSAPEEEPTPFHFARDYEVVKVEQEVPNEFLLMIHDGEDEDIKDDDLFGKPKPLRPKAAYYKNIERKMVLKKKRVDQFDTYHDKWHVVKVTHVPMSKEEEDEREEVLAEVMDPMYLLGRADMDAEGEVETEDHATSRPENGIAGFVDAVDVFGE</sequence>
<evidence type="ECO:0008006" key="6">
    <source>
        <dbReference type="Google" id="ProtNLM"/>
    </source>
</evidence>
<evidence type="ECO:0000256" key="2">
    <source>
        <dbReference type="ARBA" id="ARBA00007560"/>
    </source>
</evidence>
<comment type="subcellular location">
    <subcellularLocation>
        <location evidence="1">Nucleus</location>
    </subcellularLocation>
</comment>
<dbReference type="InterPro" id="IPR007133">
    <property type="entry name" value="RNA_pol_II-assoc_Paf1"/>
</dbReference>
<dbReference type="GO" id="GO:0006368">
    <property type="term" value="P:transcription elongation by RNA polymerase II"/>
    <property type="evidence" value="ECO:0007669"/>
    <property type="project" value="InterPro"/>
</dbReference>
<protein>
    <recommendedName>
        <fullName evidence="6">RNA polymerase II-associated factor 1 homolog</fullName>
    </recommendedName>
</protein>
<comment type="caution">
    <text evidence="4">The sequence shown here is derived from an EMBL/GenBank/DDBJ whole genome shotgun (WGS) entry which is preliminary data.</text>
</comment>
<proteinExistence type="inferred from homology"/>
<accession>A0AAW0GDD3</accession>
<evidence type="ECO:0000313" key="5">
    <source>
        <dbReference type="Proteomes" id="UP001385951"/>
    </source>
</evidence>
<dbReference type="PANTHER" id="PTHR23188">
    <property type="entry name" value="RNA POLYMERASE II-ASSOCIATED FACTOR 1 HOMOLOG"/>
    <property type="match status" value="1"/>
</dbReference>
<evidence type="ECO:0000256" key="1">
    <source>
        <dbReference type="ARBA" id="ARBA00004123"/>
    </source>
</evidence>
<gene>
    <name evidence="4" type="ORF">QCA50_008845</name>
</gene>
<dbReference type="GO" id="GO:0016593">
    <property type="term" value="C:Cdc73/Paf1 complex"/>
    <property type="evidence" value="ECO:0007669"/>
    <property type="project" value="InterPro"/>
</dbReference>
<keyword evidence="3" id="KW-0539">Nucleus</keyword>
<dbReference type="GO" id="GO:0003682">
    <property type="term" value="F:chromatin binding"/>
    <property type="evidence" value="ECO:0007669"/>
    <property type="project" value="TreeGrafter"/>
</dbReference>